<evidence type="ECO:0000259" key="5">
    <source>
        <dbReference type="SMART" id="SM00478"/>
    </source>
</evidence>
<keyword evidence="6" id="KW-0540">Nuclease</keyword>
<name>A0A7C2P1P6_9PLAN</name>
<evidence type="ECO:0000256" key="2">
    <source>
        <dbReference type="ARBA" id="ARBA00022723"/>
    </source>
</evidence>
<dbReference type="PANTHER" id="PTHR10359">
    <property type="entry name" value="A/G-SPECIFIC ADENINE GLYCOSYLASE/ENDONUCLEASE III"/>
    <property type="match status" value="1"/>
</dbReference>
<keyword evidence="6" id="KW-0378">Hydrolase</keyword>
<keyword evidence="3" id="KW-0408">Iron</keyword>
<dbReference type="InterPro" id="IPR023170">
    <property type="entry name" value="HhH_base_excis_C"/>
</dbReference>
<reference evidence="6" key="1">
    <citation type="journal article" date="2020" name="mSystems">
        <title>Genome- and Community-Level Interaction Insights into Carbon Utilization and Element Cycling Functions of Hydrothermarchaeota in Hydrothermal Sediment.</title>
        <authorList>
            <person name="Zhou Z."/>
            <person name="Liu Y."/>
            <person name="Xu W."/>
            <person name="Pan J."/>
            <person name="Luo Z.H."/>
            <person name="Li M."/>
        </authorList>
    </citation>
    <scope>NUCLEOTIDE SEQUENCE [LARGE SCALE GENOMIC DNA]</scope>
    <source>
        <strain evidence="6">SpSt-339</strain>
    </source>
</reference>
<dbReference type="Gene3D" id="1.10.340.30">
    <property type="entry name" value="Hypothetical protein, domain 2"/>
    <property type="match status" value="1"/>
</dbReference>
<evidence type="ECO:0000313" key="6">
    <source>
        <dbReference type="EMBL" id="HEN15972.1"/>
    </source>
</evidence>
<dbReference type="GO" id="GO:0051539">
    <property type="term" value="F:4 iron, 4 sulfur cluster binding"/>
    <property type="evidence" value="ECO:0007669"/>
    <property type="project" value="UniProtKB-KW"/>
</dbReference>
<dbReference type="InterPro" id="IPR011257">
    <property type="entry name" value="DNA_glycosylase"/>
</dbReference>
<proteinExistence type="predicted"/>
<accession>A0A7C2P1P6</accession>
<dbReference type="CDD" id="cd00056">
    <property type="entry name" value="ENDO3c"/>
    <property type="match status" value="1"/>
</dbReference>
<keyword evidence="6" id="KW-0255">Endonuclease</keyword>
<organism evidence="6">
    <name type="scientific">Schlesneria paludicola</name>
    <dbReference type="NCBI Taxonomy" id="360056"/>
    <lineage>
        <taxon>Bacteria</taxon>
        <taxon>Pseudomonadati</taxon>
        <taxon>Planctomycetota</taxon>
        <taxon>Planctomycetia</taxon>
        <taxon>Planctomycetales</taxon>
        <taxon>Planctomycetaceae</taxon>
        <taxon>Schlesneria</taxon>
    </lineage>
</organism>
<dbReference type="GO" id="GO:0006284">
    <property type="term" value="P:base-excision repair"/>
    <property type="evidence" value="ECO:0007669"/>
    <property type="project" value="InterPro"/>
</dbReference>
<evidence type="ECO:0000256" key="4">
    <source>
        <dbReference type="ARBA" id="ARBA00023014"/>
    </source>
</evidence>
<evidence type="ECO:0000256" key="3">
    <source>
        <dbReference type="ARBA" id="ARBA00023004"/>
    </source>
</evidence>
<dbReference type="SMART" id="SM00478">
    <property type="entry name" value="ENDO3c"/>
    <property type="match status" value="1"/>
</dbReference>
<dbReference type="GO" id="GO:0004519">
    <property type="term" value="F:endonuclease activity"/>
    <property type="evidence" value="ECO:0007669"/>
    <property type="project" value="UniProtKB-KW"/>
</dbReference>
<dbReference type="PANTHER" id="PTHR10359:SF19">
    <property type="entry name" value="DNA REPAIR GLYCOSYLASE MJ1434-RELATED"/>
    <property type="match status" value="1"/>
</dbReference>
<feature type="domain" description="HhH-GPD" evidence="5">
    <location>
        <begin position="39"/>
        <end position="197"/>
    </location>
</feature>
<sequence>MSDRPTIAAAVDVLHSAFGPPASSVFDATWHRMVAELTLGAQQTQHVERLRWAFADTVLASPALTASAAVGQLAEALSPLPRAANKAPVVLALAKWWVNTFGDELSPTWHRDVQQDRLELRQIRGLGPETADRLLLFGANRPVFPVDRGALRVAVRHGWLDLPVDDEDAQALFRSATGGEVQMMQLLARWLHRIGETQCGRVPNCAGCPLEPLLPPGGPIDADRC</sequence>
<dbReference type="SUPFAM" id="SSF48150">
    <property type="entry name" value="DNA-glycosylase"/>
    <property type="match status" value="1"/>
</dbReference>
<keyword evidence="4" id="KW-0411">Iron-sulfur</keyword>
<dbReference type="EMBL" id="DSOK01000305">
    <property type="protein sequence ID" value="HEN15972.1"/>
    <property type="molecule type" value="Genomic_DNA"/>
</dbReference>
<keyword evidence="1" id="KW-0004">4Fe-4S</keyword>
<dbReference type="Gene3D" id="1.10.1670.10">
    <property type="entry name" value="Helix-hairpin-Helix base-excision DNA repair enzymes (C-terminal)"/>
    <property type="match status" value="1"/>
</dbReference>
<dbReference type="AlphaFoldDB" id="A0A7C2P1P6"/>
<dbReference type="GO" id="GO:0046872">
    <property type="term" value="F:metal ion binding"/>
    <property type="evidence" value="ECO:0007669"/>
    <property type="project" value="UniProtKB-KW"/>
</dbReference>
<evidence type="ECO:0000256" key="1">
    <source>
        <dbReference type="ARBA" id="ARBA00022485"/>
    </source>
</evidence>
<comment type="caution">
    <text evidence="6">The sequence shown here is derived from an EMBL/GenBank/DDBJ whole genome shotgun (WGS) entry which is preliminary data.</text>
</comment>
<gene>
    <name evidence="6" type="ORF">ENQ76_10955</name>
</gene>
<protein>
    <submittedName>
        <fullName evidence="6">Endonuclease III domain-containing protein</fullName>
    </submittedName>
</protein>
<dbReference type="InterPro" id="IPR003265">
    <property type="entry name" value="HhH-GPD_domain"/>
</dbReference>
<keyword evidence="2" id="KW-0479">Metal-binding</keyword>